<organism evidence="1 2">
    <name type="scientific">Nocardia wallacei</name>
    <dbReference type="NCBI Taxonomy" id="480035"/>
    <lineage>
        <taxon>Bacteria</taxon>
        <taxon>Bacillati</taxon>
        <taxon>Actinomycetota</taxon>
        <taxon>Actinomycetes</taxon>
        <taxon>Mycobacteriales</taxon>
        <taxon>Nocardiaceae</taxon>
        <taxon>Nocardia</taxon>
    </lineage>
</organism>
<dbReference type="EMBL" id="AP023396">
    <property type="protein sequence ID" value="BCK56815.1"/>
    <property type="molecule type" value="Genomic_DNA"/>
</dbReference>
<protein>
    <recommendedName>
        <fullName evidence="3">SRPBCC family protein</fullName>
    </recommendedName>
</protein>
<dbReference type="InterPro" id="IPR023393">
    <property type="entry name" value="START-like_dom_sf"/>
</dbReference>
<evidence type="ECO:0008006" key="3">
    <source>
        <dbReference type="Google" id="ProtNLM"/>
    </source>
</evidence>
<evidence type="ECO:0000313" key="1">
    <source>
        <dbReference type="EMBL" id="BCK56815.1"/>
    </source>
</evidence>
<dbReference type="AlphaFoldDB" id="A0A7G1KNE5"/>
<dbReference type="Proteomes" id="UP000516173">
    <property type="component" value="Chromosome"/>
</dbReference>
<dbReference type="GeneID" id="80349042"/>
<dbReference type="Pfam" id="PF10604">
    <property type="entry name" value="Polyketide_cyc2"/>
    <property type="match status" value="1"/>
</dbReference>
<proteinExistence type="predicted"/>
<keyword evidence="2" id="KW-1185">Reference proteome</keyword>
<sequence length="141" mass="14826">MASTTLDTVVPAPREVVYKLFTERDSLNGYLPVKFTLKQPGSPEPAGVGARYRVGVGGVGITEETTELVPNERMAYKIVAGAPVRSHTGTITFADAPGGGTLVTYRMDSDPKVPVPAALTQLLLKGLISPFLSAARKAAAK</sequence>
<gene>
    <name evidence="1" type="ORF">NWFMUON74_45870</name>
</gene>
<reference evidence="1 2" key="1">
    <citation type="submission" date="2020-08" db="EMBL/GenBank/DDBJ databases">
        <title>Genome Sequencing of Nocardia wallacei strain FMUON74 and assembly.</title>
        <authorList>
            <person name="Toyokawa M."/>
            <person name="Uesaka K."/>
        </authorList>
    </citation>
    <scope>NUCLEOTIDE SEQUENCE [LARGE SCALE GENOMIC DNA]</scope>
    <source>
        <strain evidence="1 2">FMUON74</strain>
    </source>
</reference>
<accession>A0A7G1KNE5</accession>
<dbReference type="SUPFAM" id="SSF55961">
    <property type="entry name" value="Bet v1-like"/>
    <property type="match status" value="1"/>
</dbReference>
<dbReference type="InterPro" id="IPR019587">
    <property type="entry name" value="Polyketide_cyclase/dehydratase"/>
</dbReference>
<dbReference type="RefSeq" id="WP_187683821.1">
    <property type="nucleotide sequence ID" value="NZ_AP023396.1"/>
</dbReference>
<name>A0A7G1KNE5_9NOCA</name>
<dbReference type="CDD" id="cd07821">
    <property type="entry name" value="PYR_PYL_RCAR_like"/>
    <property type="match status" value="1"/>
</dbReference>
<dbReference type="Gene3D" id="3.30.530.20">
    <property type="match status" value="1"/>
</dbReference>
<evidence type="ECO:0000313" key="2">
    <source>
        <dbReference type="Proteomes" id="UP000516173"/>
    </source>
</evidence>
<dbReference type="KEGG" id="nwl:NWFMUON74_45870"/>